<feature type="domain" description="ABC1 atypical kinase-like" evidence="2">
    <location>
        <begin position="94"/>
        <end position="326"/>
    </location>
</feature>
<evidence type="ECO:0000313" key="4">
    <source>
        <dbReference type="Proteomes" id="UP000182241"/>
    </source>
</evidence>
<dbReference type="AlphaFoldDB" id="A0A1H4SKX4"/>
<dbReference type="CDD" id="cd13970">
    <property type="entry name" value="ABC1_ADCK3"/>
    <property type="match status" value="1"/>
</dbReference>
<dbReference type="Proteomes" id="UP000182241">
    <property type="component" value="Unassembled WGS sequence"/>
</dbReference>
<dbReference type="OrthoDB" id="9795390at2"/>
<proteinExistence type="inferred from homology"/>
<reference evidence="4" key="1">
    <citation type="submission" date="2016-10" db="EMBL/GenBank/DDBJ databases">
        <authorList>
            <person name="Varghese N."/>
            <person name="Submissions S."/>
        </authorList>
    </citation>
    <scope>NUCLEOTIDE SEQUENCE [LARGE SCALE GENOMIC DNA]</scope>
    <source>
        <strain evidence="4">DSM 44234</strain>
    </source>
</reference>
<name>A0A1H4SKX4_TSUTY</name>
<dbReference type="Pfam" id="PF03109">
    <property type="entry name" value="ABC1"/>
    <property type="match status" value="1"/>
</dbReference>
<evidence type="ECO:0000313" key="3">
    <source>
        <dbReference type="EMBL" id="SEC44491.1"/>
    </source>
</evidence>
<dbReference type="EMBL" id="FNSA01000003">
    <property type="protein sequence ID" value="SEC44491.1"/>
    <property type="molecule type" value="Genomic_DNA"/>
</dbReference>
<dbReference type="SUPFAM" id="SSF56112">
    <property type="entry name" value="Protein kinase-like (PK-like)"/>
    <property type="match status" value="1"/>
</dbReference>
<dbReference type="RefSeq" id="WP_068742105.1">
    <property type="nucleotide sequence ID" value="NZ_CBDRGN010000001.1"/>
</dbReference>
<dbReference type="InterPro" id="IPR011009">
    <property type="entry name" value="Kinase-like_dom_sf"/>
</dbReference>
<dbReference type="InterPro" id="IPR034646">
    <property type="entry name" value="ADCK3_dom"/>
</dbReference>
<protein>
    <submittedName>
        <fullName evidence="3">ABC1 family protein</fullName>
    </submittedName>
</protein>
<dbReference type="STRING" id="57704.SAMN04489793_2310"/>
<dbReference type="PANTHER" id="PTHR10566:SF113">
    <property type="entry name" value="PROTEIN ACTIVITY OF BC1 COMPLEX KINASE 7, CHLOROPLASTIC"/>
    <property type="match status" value="1"/>
</dbReference>
<keyword evidence="4" id="KW-1185">Reference proteome</keyword>
<evidence type="ECO:0000256" key="1">
    <source>
        <dbReference type="ARBA" id="ARBA00009670"/>
    </source>
</evidence>
<sequence length="459" mass="50636">MTNSQGGRAGRLGVVASEHLSRAAMRRVKAPFQTEQARVDERDRQALILAEDLVRTLGAMKGGAMKIGQVLSLLDLGLTSREASEDFARTLSVLYDTAPHVASSRMVAVMERELGAAMRLIAEVEPEPIAAASIGQVYRATLHDGRTVAIKVQYPDIGTAVRADLKNLALFAKLRARKYPSFELSALVDEVSIRVRRELDYAAELAHHRAVLGRFAGHPVFVIPELVEELCTERVLTTEFLDGPSLGAAGDLPATMRDHLGEAVYRFYSGGLYEFGEFCADPHPGNVVILPDGKVGFLDFGLYVRMDPQHSRLERGILRATLDGDDDLAYALVLQTGFLADPEAMPRQTVLEFIEVGVAWQAAPGPTTITRDVARALTRKMMLPSSPYYSAVRRQRLPDAYLFARRTELTTCALLATFEPTAPWRAIAMEWLAGAPPVTPMGHLVHQWRCDRERFAELD</sequence>
<gene>
    <name evidence="3" type="ORF">SAMN04489793_2310</name>
</gene>
<dbReference type="InterPro" id="IPR050154">
    <property type="entry name" value="UbiB_kinase"/>
</dbReference>
<dbReference type="PANTHER" id="PTHR10566">
    <property type="entry name" value="CHAPERONE-ACTIVITY OF BC1 COMPLEX CABC1 -RELATED"/>
    <property type="match status" value="1"/>
</dbReference>
<accession>A0A1H4SKX4</accession>
<comment type="similarity">
    <text evidence="1">Belongs to the protein kinase superfamily. ADCK protein kinase family.</text>
</comment>
<organism evidence="3 4">
    <name type="scientific">Tsukamurella tyrosinosolvens</name>
    <dbReference type="NCBI Taxonomy" id="57704"/>
    <lineage>
        <taxon>Bacteria</taxon>
        <taxon>Bacillati</taxon>
        <taxon>Actinomycetota</taxon>
        <taxon>Actinomycetes</taxon>
        <taxon>Mycobacteriales</taxon>
        <taxon>Tsukamurellaceae</taxon>
        <taxon>Tsukamurella</taxon>
    </lineage>
</organism>
<evidence type="ECO:0000259" key="2">
    <source>
        <dbReference type="Pfam" id="PF03109"/>
    </source>
</evidence>
<dbReference type="InterPro" id="IPR004147">
    <property type="entry name" value="ABC1_dom"/>
</dbReference>